<gene>
    <name evidence="1" type="ORF">EDC63_1249</name>
</gene>
<dbReference type="AlphaFoldDB" id="A0A4R3XR41"/>
<sequence length="151" mass="17021">MFKKLFRVFTRKKMSIAECIESAKTISQATNKLITLQLTLAERKPTTLLTNDVLPFFLGYVWGFSDSFAQYFAESTNKKYDQSVSTTTSAQVLEQMFGVEKGESLFNLLWTLSGGLFDIGQQRGAYDVSLFVTKKGALSLTQFLIEHKSES</sequence>
<comment type="caution">
    <text evidence="1">The sequence shown here is derived from an EMBL/GenBank/DDBJ whole genome shotgun (WGS) entry which is preliminary data.</text>
</comment>
<dbReference type="RefSeq" id="WP_124946659.1">
    <property type="nucleotide sequence ID" value="NZ_BHVT01000038.1"/>
</dbReference>
<organism evidence="1 2">
    <name type="scientific">Sulfurirhabdus autotrophica</name>
    <dbReference type="NCBI Taxonomy" id="1706046"/>
    <lineage>
        <taxon>Bacteria</taxon>
        <taxon>Pseudomonadati</taxon>
        <taxon>Pseudomonadota</taxon>
        <taxon>Betaproteobacteria</taxon>
        <taxon>Nitrosomonadales</taxon>
        <taxon>Sulfuricellaceae</taxon>
        <taxon>Sulfurirhabdus</taxon>
    </lineage>
</organism>
<accession>A0A4R3XR41</accession>
<name>A0A4R3XR41_9PROT</name>
<protein>
    <submittedName>
        <fullName evidence="1">Uncharacterized protein</fullName>
    </submittedName>
</protein>
<evidence type="ECO:0000313" key="2">
    <source>
        <dbReference type="Proteomes" id="UP000295367"/>
    </source>
</evidence>
<proteinExistence type="predicted"/>
<dbReference type="EMBL" id="SMCO01000024">
    <property type="protein sequence ID" value="TCV81261.1"/>
    <property type="molecule type" value="Genomic_DNA"/>
</dbReference>
<evidence type="ECO:0000313" key="1">
    <source>
        <dbReference type="EMBL" id="TCV81261.1"/>
    </source>
</evidence>
<dbReference type="Proteomes" id="UP000295367">
    <property type="component" value="Unassembled WGS sequence"/>
</dbReference>
<keyword evidence="2" id="KW-1185">Reference proteome</keyword>
<reference evidence="1 2" key="1">
    <citation type="submission" date="2019-03" db="EMBL/GenBank/DDBJ databases">
        <title>Genomic Encyclopedia of Type Strains, Phase IV (KMG-IV): sequencing the most valuable type-strain genomes for metagenomic binning, comparative biology and taxonomic classification.</title>
        <authorList>
            <person name="Goeker M."/>
        </authorList>
    </citation>
    <scope>NUCLEOTIDE SEQUENCE [LARGE SCALE GENOMIC DNA]</scope>
    <source>
        <strain evidence="1 2">DSM 100309</strain>
    </source>
</reference>